<evidence type="ECO:0000313" key="1">
    <source>
        <dbReference type="EMBL" id="SVC43919.1"/>
    </source>
</evidence>
<name>A0A382M4T9_9ZZZZ</name>
<sequence length="183" mass="20278">MNIFKVIIVLATSMIISFSAFSAENDTTVVGGVEMPEVQNSTAFNHVKKKLGKWEGKLTQGLTGAIYDASYEFELTSGGNTITETVIEDGVQMLTTYSDNDGELVIKHYCVLGTEPIFKVDTLSKKAIAIKLDKSKSNLHAEHENFVTGMKWTMNSKDSMTFEATVMFNGELTKNKAKLKRVY</sequence>
<proteinExistence type="predicted"/>
<reference evidence="1" key="1">
    <citation type="submission" date="2018-05" db="EMBL/GenBank/DDBJ databases">
        <authorList>
            <person name="Lanie J.A."/>
            <person name="Ng W.-L."/>
            <person name="Kazmierczak K.M."/>
            <person name="Andrzejewski T.M."/>
            <person name="Davidsen T.M."/>
            <person name="Wayne K.J."/>
            <person name="Tettelin H."/>
            <person name="Glass J.I."/>
            <person name="Rusch D."/>
            <person name="Podicherti R."/>
            <person name="Tsui H.-C.T."/>
            <person name="Winkler M.E."/>
        </authorList>
    </citation>
    <scope>NUCLEOTIDE SEQUENCE</scope>
</reference>
<organism evidence="1">
    <name type="scientific">marine metagenome</name>
    <dbReference type="NCBI Taxonomy" id="408172"/>
    <lineage>
        <taxon>unclassified sequences</taxon>
        <taxon>metagenomes</taxon>
        <taxon>ecological metagenomes</taxon>
    </lineage>
</organism>
<gene>
    <name evidence="1" type="ORF">METZ01_LOCUS296773</name>
</gene>
<dbReference type="AlphaFoldDB" id="A0A382M4T9"/>
<protein>
    <recommendedName>
        <fullName evidence="2">DUF1579 domain-containing protein</fullName>
    </recommendedName>
</protein>
<dbReference type="EMBL" id="UINC01091278">
    <property type="protein sequence ID" value="SVC43919.1"/>
    <property type="molecule type" value="Genomic_DNA"/>
</dbReference>
<evidence type="ECO:0008006" key="2">
    <source>
        <dbReference type="Google" id="ProtNLM"/>
    </source>
</evidence>
<accession>A0A382M4T9</accession>